<accession>A0A316EEY8</accession>
<sequence>MKNLSIFFFTLILLASACKKEETTTPAETPLASFFADSTVKFGAKTINSTYYEYGQRFQVSKAGKITRLGVKTPTPGSYRVVIWDVATKSIVSQKTLEVTIANDQAWGDITPLALTANKQYYITYLSNNWNIVYPKTGSNFSFPIVKGNVVFLAYGYISSALGAAPKYPTTEPTNYMAGFVDFTFLPD</sequence>
<evidence type="ECO:0000313" key="2">
    <source>
        <dbReference type="Proteomes" id="UP000245489"/>
    </source>
</evidence>
<evidence type="ECO:0000313" key="1">
    <source>
        <dbReference type="EMBL" id="PWK28640.1"/>
    </source>
</evidence>
<comment type="caution">
    <text evidence="1">The sequence shown here is derived from an EMBL/GenBank/DDBJ whole genome shotgun (WGS) entry which is preliminary data.</text>
</comment>
<name>A0A316EEY8_9BACT</name>
<gene>
    <name evidence="1" type="ORF">LV89_00845</name>
</gene>
<protein>
    <submittedName>
        <fullName evidence="1">Uncharacterized protein DUF4082</fullName>
    </submittedName>
</protein>
<dbReference type="Proteomes" id="UP000245489">
    <property type="component" value="Unassembled WGS sequence"/>
</dbReference>
<dbReference type="PROSITE" id="PS51257">
    <property type="entry name" value="PROKAR_LIPOPROTEIN"/>
    <property type="match status" value="1"/>
</dbReference>
<dbReference type="RefSeq" id="WP_109741618.1">
    <property type="nucleotide sequence ID" value="NZ_QGGO01000003.1"/>
</dbReference>
<keyword evidence="2" id="KW-1185">Reference proteome</keyword>
<reference evidence="1 2" key="1">
    <citation type="submission" date="2018-05" db="EMBL/GenBank/DDBJ databases">
        <title>Genomic Encyclopedia of Archaeal and Bacterial Type Strains, Phase II (KMG-II): from individual species to whole genera.</title>
        <authorList>
            <person name="Goeker M."/>
        </authorList>
    </citation>
    <scope>NUCLEOTIDE SEQUENCE [LARGE SCALE GENOMIC DNA]</scope>
    <source>
        <strain evidence="1 2">DSM 22214</strain>
    </source>
</reference>
<organism evidence="1 2">
    <name type="scientific">Arcicella aurantiaca</name>
    <dbReference type="NCBI Taxonomy" id="591202"/>
    <lineage>
        <taxon>Bacteria</taxon>
        <taxon>Pseudomonadati</taxon>
        <taxon>Bacteroidota</taxon>
        <taxon>Cytophagia</taxon>
        <taxon>Cytophagales</taxon>
        <taxon>Flectobacillaceae</taxon>
        <taxon>Arcicella</taxon>
    </lineage>
</organism>
<proteinExistence type="predicted"/>
<dbReference type="EMBL" id="QGGO01000003">
    <property type="protein sequence ID" value="PWK28640.1"/>
    <property type="molecule type" value="Genomic_DNA"/>
</dbReference>
<dbReference type="AlphaFoldDB" id="A0A316EEY8"/>
<dbReference type="OrthoDB" id="958895at2"/>